<organism evidence="1 2">
    <name type="scientific">Adiantum capillus-veneris</name>
    <name type="common">Maidenhair fern</name>
    <dbReference type="NCBI Taxonomy" id="13818"/>
    <lineage>
        <taxon>Eukaryota</taxon>
        <taxon>Viridiplantae</taxon>
        <taxon>Streptophyta</taxon>
        <taxon>Embryophyta</taxon>
        <taxon>Tracheophyta</taxon>
        <taxon>Polypodiopsida</taxon>
        <taxon>Polypodiidae</taxon>
        <taxon>Polypodiales</taxon>
        <taxon>Pteridineae</taxon>
        <taxon>Pteridaceae</taxon>
        <taxon>Vittarioideae</taxon>
        <taxon>Adiantum</taxon>
    </lineage>
</organism>
<evidence type="ECO:0000313" key="2">
    <source>
        <dbReference type="Proteomes" id="UP000886520"/>
    </source>
</evidence>
<accession>A0A9D4ZLD8</accession>
<name>A0A9D4ZLD8_ADICA</name>
<dbReference type="OrthoDB" id="10634149at2759"/>
<feature type="non-terminal residue" evidence="1">
    <location>
        <position position="208"/>
    </location>
</feature>
<sequence>MKWASLPPIQRGDVAEVKFLQVTDNFGHEDPGEGSLLPSQGDTCTSSILVSSMCRAAPSLNGPKYLLLQSEIAESLADHKSDALADGGTRPFPALHSPHIAVNRRASGNHASVMSLLSKINVAFSVHTLDILDAYHEFLHLPADSPQVNEVEIPDPTRDEIFFTDLCHVMSLCSLRPRVKLKHELCNLRLQKCFLDLGDCYTNEYSCL</sequence>
<gene>
    <name evidence="1" type="ORF">GOP47_0009145</name>
</gene>
<comment type="caution">
    <text evidence="1">The sequence shown here is derived from an EMBL/GenBank/DDBJ whole genome shotgun (WGS) entry which is preliminary data.</text>
</comment>
<proteinExistence type="predicted"/>
<evidence type="ECO:0000313" key="1">
    <source>
        <dbReference type="EMBL" id="KAI5077080.1"/>
    </source>
</evidence>
<reference evidence="1" key="1">
    <citation type="submission" date="2021-01" db="EMBL/GenBank/DDBJ databases">
        <title>Adiantum capillus-veneris genome.</title>
        <authorList>
            <person name="Fang Y."/>
            <person name="Liao Q."/>
        </authorList>
    </citation>
    <scope>NUCLEOTIDE SEQUENCE</scope>
    <source>
        <strain evidence="1">H3</strain>
        <tissue evidence="1">Leaf</tissue>
    </source>
</reference>
<dbReference type="Proteomes" id="UP000886520">
    <property type="component" value="Chromosome 8"/>
</dbReference>
<protein>
    <submittedName>
        <fullName evidence="1">Uncharacterized protein</fullName>
    </submittedName>
</protein>
<dbReference type="AlphaFoldDB" id="A0A9D4ZLD8"/>
<keyword evidence="2" id="KW-1185">Reference proteome</keyword>
<dbReference type="EMBL" id="JABFUD020000008">
    <property type="protein sequence ID" value="KAI5077080.1"/>
    <property type="molecule type" value="Genomic_DNA"/>
</dbReference>